<dbReference type="Proteomes" id="UP000323597">
    <property type="component" value="Chromosome A03"/>
</dbReference>
<accession>A0A5D2ZW12</accession>
<sequence>MIAVFKISFNLLLPISKGVHLTFSFNIVALVEVSLAYNKRNLELQPTDCLSPCKFLISWVVILYVHSP</sequence>
<evidence type="ECO:0000313" key="1">
    <source>
        <dbReference type="EMBL" id="TYJ42140.1"/>
    </source>
</evidence>
<proteinExistence type="predicted"/>
<dbReference type="EMBL" id="CM017638">
    <property type="protein sequence ID" value="TYJ42140.1"/>
    <property type="molecule type" value="Genomic_DNA"/>
</dbReference>
<organism evidence="1 2">
    <name type="scientific">Gossypium mustelinum</name>
    <name type="common">Cotton</name>
    <name type="synonym">Gossypium caicoense</name>
    <dbReference type="NCBI Taxonomy" id="34275"/>
    <lineage>
        <taxon>Eukaryota</taxon>
        <taxon>Viridiplantae</taxon>
        <taxon>Streptophyta</taxon>
        <taxon>Embryophyta</taxon>
        <taxon>Tracheophyta</taxon>
        <taxon>Spermatophyta</taxon>
        <taxon>Magnoliopsida</taxon>
        <taxon>eudicotyledons</taxon>
        <taxon>Gunneridae</taxon>
        <taxon>Pentapetalae</taxon>
        <taxon>rosids</taxon>
        <taxon>malvids</taxon>
        <taxon>Malvales</taxon>
        <taxon>Malvaceae</taxon>
        <taxon>Malvoideae</taxon>
        <taxon>Gossypium</taxon>
    </lineage>
</organism>
<protein>
    <submittedName>
        <fullName evidence="1">Uncharacterized protein</fullName>
    </submittedName>
</protein>
<keyword evidence="2" id="KW-1185">Reference proteome</keyword>
<dbReference type="AlphaFoldDB" id="A0A5D2ZW12"/>
<name>A0A5D2ZW12_GOSMU</name>
<reference evidence="1 2" key="1">
    <citation type="submission" date="2019-07" db="EMBL/GenBank/DDBJ databases">
        <title>WGS assembly of Gossypium mustelinum.</title>
        <authorList>
            <person name="Chen Z.J."/>
            <person name="Sreedasyam A."/>
            <person name="Ando A."/>
            <person name="Song Q."/>
            <person name="De L."/>
            <person name="Hulse-Kemp A."/>
            <person name="Ding M."/>
            <person name="Ye W."/>
            <person name="Kirkbride R."/>
            <person name="Jenkins J."/>
            <person name="Plott C."/>
            <person name="Lovell J."/>
            <person name="Lin Y.-M."/>
            <person name="Vaughn R."/>
            <person name="Liu B."/>
            <person name="Li W."/>
            <person name="Simpson S."/>
            <person name="Scheffler B."/>
            <person name="Saski C."/>
            <person name="Grover C."/>
            <person name="Hu G."/>
            <person name="Conover J."/>
            <person name="Carlson J."/>
            <person name="Shu S."/>
            <person name="Boston L."/>
            <person name="Williams M."/>
            <person name="Peterson D."/>
            <person name="Mcgee K."/>
            <person name="Jones D."/>
            <person name="Wendel J."/>
            <person name="Stelly D."/>
            <person name="Grimwood J."/>
            <person name="Schmutz J."/>
        </authorList>
    </citation>
    <scope>NUCLEOTIDE SEQUENCE [LARGE SCALE GENOMIC DNA]</scope>
    <source>
        <strain evidence="1">1408120.09</strain>
    </source>
</reference>
<gene>
    <name evidence="1" type="ORF">E1A91_A03G067900v1</name>
</gene>
<evidence type="ECO:0000313" key="2">
    <source>
        <dbReference type="Proteomes" id="UP000323597"/>
    </source>
</evidence>